<organism evidence="1 2">
    <name type="scientific">Fistulifera solaris</name>
    <name type="common">Oleaginous diatom</name>
    <dbReference type="NCBI Taxonomy" id="1519565"/>
    <lineage>
        <taxon>Eukaryota</taxon>
        <taxon>Sar</taxon>
        <taxon>Stramenopiles</taxon>
        <taxon>Ochrophyta</taxon>
        <taxon>Bacillariophyta</taxon>
        <taxon>Bacillariophyceae</taxon>
        <taxon>Bacillariophycidae</taxon>
        <taxon>Naviculales</taxon>
        <taxon>Naviculaceae</taxon>
        <taxon>Fistulifera</taxon>
    </lineage>
</organism>
<comment type="caution">
    <text evidence="1">The sequence shown here is derived from an EMBL/GenBank/DDBJ whole genome shotgun (WGS) entry which is preliminary data.</text>
</comment>
<sequence>MTAHTNDLPLSMRADKHRVSFDPVAIVASNVMGGGPRTPNPTMYYHSKSRTTNRTPPDQYHCDQISGKHHLLLEESPL</sequence>
<dbReference type="EMBL" id="BDSP01000169">
    <property type="protein sequence ID" value="GAX21544.1"/>
    <property type="molecule type" value="Genomic_DNA"/>
</dbReference>
<evidence type="ECO:0000313" key="2">
    <source>
        <dbReference type="Proteomes" id="UP000198406"/>
    </source>
</evidence>
<name>A0A1Z5K5N7_FISSO</name>
<gene>
    <name evidence="1" type="ORF">FisN_6Hh435</name>
</gene>
<reference evidence="1 2" key="1">
    <citation type="journal article" date="2015" name="Plant Cell">
        <title>Oil accumulation by the oleaginous diatom Fistulifera solaris as revealed by the genome and transcriptome.</title>
        <authorList>
            <person name="Tanaka T."/>
            <person name="Maeda Y."/>
            <person name="Veluchamy A."/>
            <person name="Tanaka M."/>
            <person name="Abida H."/>
            <person name="Marechal E."/>
            <person name="Bowler C."/>
            <person name="Muto M."/>
            <person name="Sunaga Y."/>
            <person name="Tanaka M."/>
            <person name="Yoshino T."/>
            <person name="Taniguchi T."/>
            <person name="Fukuda Y."/>
            <person name="Nemoto M."/>
            <person name="Matsumoto M."/>
            <person name="Wong P.S."/>
            <person name="Aburatani S."/>
            <person name="Fujibuchi W."/>
        </authorList>
    </citation>
    <scope>NUCLEOTIDE SEQUENCE [LARGE SCALE GENOMIC DNA]</scope>
    <source>
        <strain evidence="1 2">JPCC DA0580</strain>
    </source>
</reference>
<evidence type="ECO:0000313" key="1">
    <source>
        <dbReference type="EMBL" id="GAX21544.1"/>
    </source>
</evidence>
<dbReference type="InParanoid" id="A0A1Z5K5N7"/>
<dbReference type="AlphaFoldDB" id="A0A1Z5K5N7"/>
<keyword evidence="2" id="KW-1185">Reference proteome</keyword>
<dbReference type="Proteomes" id="UP000198406">
    <property type="component" value="Unassembled WGS sequence"/>
</dbReference>
<protein>
    <submittedName>
        <fullName evidence="1">Uncharacterized protein</fullName>
    </submittedName>
</protein>
<proteinExistence type="predicted"/>
<accession>A0A1Z5K5N7</accession>